<reference evidence="2" key="2">
    <citation type="journal article" date="2015" name="Fish Shellfish Immunol.">
        <title>Early steps in the European eel (Anguilla anguilla)-Vibrio vulnificus interaction in the gills: Role of the RtxA13 toxin.</title>
        <authorList>
            <person name="Callol A."/>
            <person name="Pajuelo D."/>
            <person name="Ebbesson L."/>
            <person name="Teles M."/>
            <person name="MacKenzie S."/>
            <person name="Amaro C."/>
        </authorList>
    </citation>
    <scope>NUCLEOTIDE SEQUENCE</scope>
</reference>
<keyword evidence="1" id="KW-0472">Membrane</keyword>
<proteinExistence type="predicted"/>
<evidence type="ECO:0000256" key="1">
    <source>
        <dbReference type="SAM" id="Phobius"/>
    </source>
</evidence>
<dbReference type="EMBL" id="GBXM01073413">
    <property type="protein sequence ID" value="JAH35164.1"/>
    <property type="molecule type" value="Transcribed_RNA"/>
</dbReference>
<keyword evidence="1" id="KW-0812">Transmembrane</keyword>
<feature type="transmembrane region" description="Helical" evidence="1">
    <location>
        <begin position="6"/>
        <end position="27"/>
    </location>
</feature>
<reference evidence="2" key="1">
    <citation type="submission" date="2014-11" db="EMBL/GenBank/DDBJ databases">
        <authorList>
            <person name="Amaro Gonzalez C."/>
        </authorList>
    </citation>
    <scope>NUCLEOTIDE SEQUENCE</scope>
</reference>
<name>A0A0E9S139_ANGAN</name>
<evidence type="ECO:0000313" key="2">
    <source>
        <dbReference type="EMBL" id="JAH35164.1"/>
    </source>
</evidence>
<accession>A0A0E9S139</accession>
<protein>
    <submittedName>
        <fullName evidence="2">Uncharacterized protein</fullName>
    </submittedName>
</protein>
<sequence length="30" mass="3619">MAIKSVFLLIEASLFFILYLAHYTYWFSCQ</sequence>
<organism evidence="2">
    <name type="scientific">Anguilla anguilla</name>
    <name type="common">European freshwater eel</name>
    <name type="synonym">Muraena anguilla</name>
    <dbReference type="NCBI Taxonomy" id="7936"/>
    <lineage>
        <taxon>Eukaryota</taxon>
        <taxon>Metazoa</taxon>
        <taxon>Chordata</taxon>
        <taxon>Craniata</taxon>
        <taxon>Vertebrata</taxon>
        <taxon>Euteleostomi</taxon>
        <taxon>Actinopterygii</taxon>
        <taxon>Neopterygii</taxon>
        <taxon>Teleostei</taxon>
        <taxon>Anguilliformes</taxon>
        <taxon>Anguillidae</taxon>
        <taxon>Anguilla</taxon>
    </lineage>
</organism>
<dbReference type="AlphaFoldDB" id="A0A0E9S139"/>
<keyword evidence="1" id="KW-1133">Transmembrane helix</keyword>